<accession>A0A5N5WSR6</accession>
<organism evidence="2 3">
    <name type="scientific">Aspergillus leporis</name>
    <dbReference type="NCBI Taxonomy" id="41062"/>
    <lineage>
        <taxon>Eukaryota</taxon>
        <taxon>Fungi</taxon>
        <taxon>Dikarya</taxon>
        <taxon>Ascomycota</taxon>
        <taxon>Pezizomycotina</taxon>
        <taxon>Eurotiomycetes</taxon>
        <taxon>Eurotiomycetidae</taxon>
        <taxon>Eurotiales</taxon>
        <taxon>Aspergillaceae</taxon>
        <taxon>Aspergillus</taxon>
        <taxon>Aspergillus subgen. Circumdati</taxon>
    </lineage>
</organism>
<reference evidence="2 3" key="1">
    <citation type="submission" date="2019-04" db="EMBL/GenBank/DDBJ databases">
        <title>Friends and foes A comparative genomics study of 23 Aspergillus species from section Flavi.</title>
        <authorList>
            <consortium name="DOE Joint Genome Institute"/>
            <person name="Kjaerbolling I."/>
            <person name="Vesth T."/>
            <person name="Frisvad J.C."/>
            <person name="Nybo J.L."/>
            <person name="Theobald S."/>
            <person name="Kildgaard S."/>
            <person name="Isbrandt T."/>
            <person name="Kuo A."/>
            <person name="Sato A."/>
            <person name="Lyhne E.K."/>
            <person name="Kogle M.E."/>
            <person name="Wiebenga A."/>
            <person name="Kun R.S."/>
            <person name="Lubbers R.J."/>
            <person name="Makela M.R."/>
            <person name="Barry K."/>
            <person name="Chovatia M."/>
            <person name="Clum A."/>
            <person name="Daum C."/>
            <person name="Haridas S."/>
            <person name="He G."/>
            <person name="LaButti K."/>
            <person name="Lipzen A."/>
            <person name="Mondo S."/>
            <person name="Riley R."/>
            <person name="Salamov A."/>
            <person name="Simmons B.A."/>
            <person name="Magnuson J.K."/>
            <person name="Henrissat B."/>
            <person name="Mortensen U.H."/>
            <person name="Larsen T.O."/>
            <person name="Devries R.P."/>
            <person name="Grigoriev I.V."/>
            <person name="Machida M."/>
            <person name="Baker S.E."/>
            <person name="Andersen M.R."/>
        </authorList>
    </citation>
    <scope>NUCLEOTIDE SEQUENCE [LARGE SCALE GENOMIC DNA]</scope>
    <source>
        <strain evidence="2 3">CBS 151.66</strain>
    </source>
</reference>
<dbReference type="EMBL" id="ML732310">
    <property type="protein sequence ID" value="KAB8070234.1"/>
    <property type="molecule type" value="Genomic_DNA"/>
</dbReference>
<feature type="transmembrane region" description="Helical" evidence="1">
    <location>
        <begin position="17"/>
        <end position="38"/>
    </location>
</feature>
<evidence type="ECO:0000256" key="1">
    <source>
        <dbReference type="SAM" id="Phobius"/>
    </source>
</evidence>
<dbReference type="AlphaFoldDB" id="A0A5N5WSR6"/>
<name>A0A5N5WSR6_9EURO</name>
<evidence type="ECO:0000313" key="2">
    <source>
        <dbReference type="EMBL" id="KAB8070234.1"/>
    </source>
</evidence>
<gene>
    <name evidence="2" type="ORF">BDV29DRAFT_37716</name>
</gene>
<dbReference type="Proteomes" id="UP000326565">
    <property type="component" value="Unassembled WGS sequence"/>
</dbReference>
<keyword evidence="1" id="KW-0472">Membrane</keyword>
<keyword evidence="1" id="KW-0812">Transmembrane</keyword>
<evidence type="ECO:0000313" key="3">
    <source>
        <dbReference type="Proteomes" id="UP000326565"/>
    </source>
</evidence>
<keyword evidence="3" id="KW-1185">Reference proteome</keyword>
<proteinExistence type="predicted"/>
<sequence>MPSTEATLLFFFFNQNLFLLTWFILTFLFFFPFFSSFFPNPYRCPRIIASSLQFWFPIRVQCRRKRVMNDRREIARLSWAPSSSVGVHWLR</sequence>
<protein>
    <submittedName>
        <fullName evidence="2">Uncharacterized protein</fullName>
    </submittedName>
</protein>
<keyword evidence="1" id="KW-1133">Transmembrane helix</keyword>